<organism evidence="1 2">
    <name type="scientific">Cupriavidus gilardii J11</name>
    <dbReference type="NCBI Taxonomy" id="936133"/>
    <lineage>
        <taxon>Bacteria</taxon>
        <taxon>Pseudomonadati</taxon>
        <taxon>Pseudomonadota</taxon>
        <taxon>Betaproteobacteria</taxon>
        <taxon>Burkholderiales</taxon>
        <taxon>Burkholderiaceae</taxon>
        <taxon>Cupriavidus</taxon>
    </lineage>
</organism>
<sequence length="136" mass="14715">MSYELVFANAKRIEALLRQLGYEGRGLHELVTSAGDALPHDVARAARKIATIRNKLAHEDGFVLSADALQSFRESAAFVIEELEAALDRANAARQARADAPGPHWWSDDTEPTWKKVAKIGGVVVGVALLALLGSR</sequence>
<comment type="caution">
    <text evidence="1">The sequence shown here is derived from an EMBL/GenBank/DDBJ whole genome shotgun (WGS) entry which is preliminary data.</text>
</comment>
<evidence type="ECO:0008006" key="3">
    <source>
        <dbReference type="Google" id="ProtNLM"/>
    </source>
</evidence>
<name>A0A562B3S8_9BURK</name>
<dbReference type="OrthoDB" id="5827998at2"/>
<protein>
    <recommendedName>
        <fullName evidence="3">DUF4145 domain-containing protein</fullName>
    </recommendedName>
</protein>
<dbReference type="EMBL" id="VLJN01000056">
    <property type="protein sequence ID" value="TWG79668.1"/>
    <property type="molecule type" value="Genomic_DNA"/>
</dbReference>
<evidence type="ECO:0000313" key="2">
    <source>
        <dbReference type="Proteomes" id="UP000318141"/>
    </source>
</evidence>
<proteinExistence type="predicted"/>
<reference evidence="1 2" key="1">
    <citation type="submission" date="2019-07" db="EMBL/GenBank/DDBJ databases">
        <title>Genome sequencing of lignin-degrading bacterial isolates.</title>
        <authorList>
            <person name="Gladden J."/>
        </authorList>
    </citation>
    <scope>NUCLEOTIDE SEQUENCE [LARGE SCALE GENOMIC DNA]</scope>
    <source>
        <strain evidence="1 2">J11</strain>
    </source>
</reference>
<dbReference type="AlphaFoldDB" id="A0A562B3S8"/>
<keyword evidence="2" id="KW-1185">Reference proteome</keyword>
<accession>A0A562B3S8</accession>
<gene>
    <name evidence="1" type="ORF">L602_000600000680</name>
</gene>
<dbReference type="Proteomes" id="UP000318141">
    <property type="component" value="Unassembled WGS sequence"/>
</dbReference>
<evidence type="ECO:0000313" key="1">
    <source>
        <dbReference type="EMBL" id="TWG79668.1"/>
    </source>
</evidence>